<feature type="compositionally biased region" description="Basic and acidic residues" evidence="3">
    <location>
        <begin position="181"/>
        <end position="199"/>
    </location>
</feature>
<dbReference type="SUPFAM" id="SSF52799">
    <property type="entry name" value="(Phosphotyrosine protein) phosphatases II"/>
    <property type="match status" value="1"/>
</dbReference>
<dbReference type="STRING" id="2018661.A0A2A2JL34"/>
<dbReference type="InterPro" id="IPR000340">
    <property type="entry name" value="Dual-sp_phosphatase_cat-dom"/>
</dbReference>
<feature type="region of interest" description="Disordered" evidence="3">
    <location>
        <begin position="181"/>
        <end position="219"/>
    </location>
</feature>
<dbReference type="PROSITE" id="PS00383">
    <property type="entry name" value="TYR_PHOSPHATASE_1"/>
    <property type="match status" value="1"/>
</dbReference>
<feature type="compositionally biased region" description="Polar residues" evidence="3">
    <location>
        <begin position="287"/>
        <end position="300"/>
    </location>
</feature>
<dbReference type="AlphaFoldDB" id="A0A2A2JL34"/>
<dbReference type="PANTHER" id="PTHR10367">
    <property type="entry name" value="MRNA-CAPPING ENZYME"/>
    <property type="match status" value="1"/>
</dbReference>
<keyword evidence="1" id="KW-0378">Hydrolase</keyword>
<protein>
    <submittedName>
        <fullName evidence="6">Uncharacterized protein</fullName>
    </submittedName>
</protein>
<keyword evidence="7" id="KW-1185">Reference proteome</keyword>
<comment type="caution">
    <text evidence="6">The sequence shown here is derived from an EMBL/GenBank/DDBJ whole genome shotgun (WGS) entry which is preliminary data.</text>
</comment>
<keyword evidence="2" id="KW-0904">Protein phosphatase</keyword>
<feature type="domain" description="Tyrosine-protein phosphatase" evidence="4">
    <location>
        <begin position="27"/>
        <end position="191"/>
    </location>
</feature>
<proteinExistence type="predicted"/>
<reference evidence="6 7" key="1">
    <citation type="journal article" date="2017" name="Curr. Biol.">
        <title>Genome architecture and evolution of a unichromosomal asexual nematode.</title>
        <authorList>
            <person name="Fradin H."/>
            <person name="Zegar C."/>
            <person name="Gutwein M."/>
            <person name="Lucas J."/>
            <person name="Kovtun M."/>
            <person name="Corcoran D."/>
            <person name="Baugh L.R."/>
            <person name="Kiontke K."/>
            <person name="Gunsalus K."/>
            <person name="Fitch D.H."/>
            <person name="Piano F."/>
        </authorList>
    </citation>
    <scope>NUCLEOTIDE SEQUENCE [LARGE SCALE GENOMIC DNA]</scope>
    <source>
        <strain evidence="6">PF1309</strain>
    </source>
</reference>
<dbReference type="InterPro" id="IPR000387">
    <property type="entry name" value="Tyr_Pase_dom"/>
</dbReference>
<evidence type="ECO:0000256" key="1">
    <source>
        <dbReference type="ARBA" id="ARBA00022801"/>
    </source>
</evidence>
<dbReference type="Proteomes" id="UP000218231">
    <property type="component" value="Unassembled WGS sequence"/>
</dbReference>
<dbReference type="InterPro" id="IPR029021">
    <property type="entry name" value="Prot-tyrosine_phosphatase-like"/>
</dbReference>
<gene>
    <name evidence="6" type="ORF">WR25_00562</name>
</gene>
<feature type="compositionally biased region" description="Acidic residues" evidence="3">
    <location>
        <begin position="302"/>
        <end position="319"/>
    </location>
</feature>
<dbReference type="InterPro" id="IPR016130">
    <property type="entry name" value="Tyr_Pase_AS"/>
</dbReference>
<dbReference type="GO" id="GO:0004721">
    <property type="term" value="F:phosphoprotein phosphatase activity"/>
    <property type="evidence" value="ECO:0007669"/>
    <property type="project" value="UniProtKB-KW"/>
</dbReference>
<feature type="region of interest" description="Disordered" evidence="3">
    <location>
        <begin position="276"/>
        <end position="350"/>
    </location>
</feature>
<dbReference type="CDD" id="cd17665">
    <property type="entry name" value="DSP_DUSP11"/>
    <property type="match status" value="1"/>
</dbReference>
<dbReference type="Pfam" id="PF00782">
    <property type="entry name" value="DSPc"/>
    <property type="match status" value="1"/>
</dbReference>
<dbReference type="EMBL" id="LIAE01010370">
    <property type="protein sequence ID" value="PAV62403.1"/>
    <property type="molecule type" value="Genomic_DNA"/>
</dbReference>
<dbReference type="Gene3D" id="3.90.190.10">
    <property type="entry name" value="Protein tyrosine phosphatase superfamily"/>
    <property type="match status" value="1"/>
</dbReference>
<dbReference type="OrthoDB" id="428974at2759"/>
<feature type="domain" description="Tyrosine specific protein phosphatases" evidence="5">
    <location>
        <begin position="107"/>
        <end position="165"/>
    </location>
</feature>
<evidence type="ECO:0000259" key="4">
    <source>
        <dbReference type="PROSITE" id="PS50054"/>
    </source>
</evidence>
<evidence type="ECO:0000313" key="6">
    <source>
        <dbReference type="EMBL" id="PAV62403.1"/>
    </source>
</evidence>
<dbReference type="PROSITE" id="PS50056">
    <property type="entry name" value="TYR_PHOSPHATASE_2"/>
    <property type="match status" value="1"/>
</dbReference>
<dbReference type="InterPro" id="IPR020422">
    <property type="entry name" value="TYR_PHOSPHATASE_DUAL_dom"/>
</dbReference>
<dbReference type="InterPro" id="IPR051029">
    <property type="entry name" value="mRNA_Capping_Enz/RNA_Phosphat"/>
</dbReference>
<organism evidence="6 7">
    <name type="scientific">Diploscapter pachys</name>
    <dbReference type="NCBI Taxonomy" id="2018661"/>
    <lineage>
        <taxon>Eukaryota</taxon>
        <taxon>Metazoa</taxon>
        <taxon>Ecdysozoa</taxon>
        <taxon>Nematoda</taxon>
        <taxon>Chromadorea</taxon>
        <taxon>Rhabditida</taxon>
        <taxon>Rhabditina</taxon>
        <taxon>Rhabditomorpha</taxon>
        <taxon>Rhabditoidea</taxon>
        <taxon>Rhabditidae</taxon>
        <taxon>Diploscapter</taxon>
    </lineage>
</organism>
<evidence type="ECO:0000256" key="3">
    <source>
        <dbReference type="SAM" id="MobiDB-lite"/>
    </source>
</evidence>
<evidence type="ECO:0000313" key="7">
    <source>
        <dbReference type="Proteomes" id="UP000218231"/>
    </source>
</evidence>
<dbReference type="SMART" id="SM00195">
    <property type="entry name" value="DSPc"/>
    <property type="match status" value="1"/>
</dbReference>
<accession>A0A2A2JL34</accession>
<sequence length="370" mass="42329">MVRVCRVVPKEWTKYPAVGTVIPLTRFIVFKTPLNDKLLNRLPKEQHFNLNDLFRILAERDQRLGLVVDLTDTDRYYDKRDVEGMCIEYEKINCPGRGFIEREECVEQFNAAIQKYIDRCDDPKALIGVHCTHGINRSGYLVCRFLIERLGWSSHEAIDAFEKARGCGIEKGAYVQALHKAAKESRMKKQAESDSDSERKKKNKKRKRDKESYESSSAAKQVGAMIQQFIGQLGQKVDATSSAYGMSPNPLSAFGGMQTANGAYASPSQQYATAYNKPSSAKKFKTDNTPSQKSVSQTDSPYMEDEELDDEEDYVEEPMTEFPDRVIGGVVESSAQKRRKRRQKKQKLLEVMKRGNFHEIQQMREEYLQS</sequence>
<evidence type="ECO:0000256" key="2">
    <source>
        <dbReference type="ARBA" id="ARBA00022912"/>
    </source>
</evidence>
<feature type="compositionally biased region" description="Basic residues" evidence="3">
    <location>
        <begin position="336"/>
        <end position="346"/>
    </location>
</feature>
<name>A0A2A2JL34_9BILA</name>
<dbReference type="FunFam" id="3.90.190.10:FF:000256">
    <property type="entry name" value="mRNA capping enzyme, C-terminal domain containing protein"/>
    <property type="match status" value="1"/>
</dbReference>
<evidence type="ECO:0000259" key="5">
    <source>
        <dbReference type="PROSITE" id="PS50056"/>
    </source>
</evidence>
<dbReference type="PANTHER" id="PTHR10367:SF27">
    <property type="entry name" value="TYROSINE-PROTEIN PHOSPHATASE F54C8.4-RELATED"/>
    <property type="match status" value="1"/>
</dbReference>
<dbReference type="PROSITE" id="PS50054">
    <property type="entry name" value="TYR_PHOSPHATASE_DUAL"/>
    <property type="match status" value="1"/>
</dbReference>
<dbReference type="GO" id="GO:0004651">
    <property type="term" value="F:polynucleotide 5'-phosphatase activity"/>
    <property type="evidence" value="ECO:0007669"/>
    <property type="project" value="TreeGrafter"/>
</dbReference>